<feature type="compositionally biased region" description="Basic and acidic residues" evidence="1">
    <location>
        <begin position="428"/>
        <end position="449"/>
    </location>
</feature>
<feature type="compositionally biased region" description="Polar residues" evidence="1">
    <location>
        <begin position="292"/>
        <end position="329"/>
    </location>
</feature>
<keyword evidence="6" id="KW-1185">Reference proteome</keyword>
<dbReference type="EMBL" id="CAJFCV020000002">
    <property type="protein sequence ID" value="CAG9100326.1"/>
    <property type="molecule type" value="Genomic_DNA"/>
</dbReference>
<keyword evidence="2" id="KW-1133">Transmembrane helix</keyword>
<reference evidence="7" key="1">
    <citation type="submission" date="2016-11" db="UniProtKB">
        <authorList>
            <consortium name="WormBaseParasite"/>
        </authorList>
    </citation>
    <scope>IDENTIFICATION</scope>
</reference>
<name>A0A1I7SDW5_BURXY</name>
<evidence type="ECO:0000313" key="5">
    <source>
        <dbReference type="Proteomes" id="UP000095284"/>
    </source>
</evidence>
<keyword evidence="2" id="KW-0812">Transmembrane</keyword>
<evidence type="ECO:0000313" key="7">
    <source>
        <dbReference type="WBParaSite" id="BXY_1122300.1"/>
    </source>
</evidence>
<feature type="compositionally biased region" description="Basic residues" evidence="1">
    <location>
        <begin position="382"/>
        <end position="391"/>
    </location>
</feature>
<evidence type="ECO:0000313" key="6">
    <source>
        <dbReference type="Proteomes" id="UP000659654"/>
    </source>
</evidence>
<proteinExistence type="predicted"/>
<feature type="transmembrane region" description="Helical" evidence="2">
    <location>
        <begin position="252"/>
        <end position="277"/>
    </location>
</feature>
<dbReference type="EMBL" id="CAJFDI010000002">
    <property type="protein sequence ID" value="CAD5216966.1"/>
    <property type="molecule type" value="Genomic_DNA"/>
</dbReference>
<dbReference type="Proteomes" id="UP000659654">
    <property type="component" value="Unassembled WGS sequence"/>
</dbReference>
<evidence type="ECO:0000313" key="4">
    <source>
        <dbReference type="EMBL" id="CAG9100326.1"/>
    </source>
</evidence>
<evidence type="ECO:0000256" key="1">
    <source>
        <dbReference type="SAM" id="MobiDB-lite"/>
    </source>
</evidence>
<evidence type="ECO:0000256" key="2">
    <source>
        <dbReference type="SAM" id="Phobius"/>
    </source>
</evidence>
<gene>
    <name evidence="3" type="ORF">BXYJ_LOCUS4799</name>
</gene>
<dbReference type="SMR" id="A0A1I7SDW5"/>
<dbReference type="Proteomes" id="UP000095284">
    <property type="component" value="Unplaced"/>
</dbReference>
<dbReference type="AlphaFoldDB" id="A0A1I7SDW5"/>
<dbReference type="WBParaSite" id="BXY_1122300.1">
    <property type="protein sequence ID" value="BXY_1122300.1"/>
    <property type="gene ID" value="BXY_1122300"/>
</dbReference>
<reference evidence="4" key="2">
    <citation type="submission" date="2020-08" db="EMBL/GenBank/DDBJ databases">
        <authorList>
            <person name="Kikuchi T."/>
        </authorList>
    </citation>
    <scope>NUCLEOTIDE SEQUENCE</scope>
    <source>
        <strain evidence="3">Ka4C1</strain>
    </source>
</reference>
<protein>
    <submittedName>
        <fullName evidence="3">(pine wood nematode) hypothetical protein</fullName>
    </submittedName>
</protein>
<dbReference type="Proteomes" id="UP000582659">
    <property type="component" value="Unassembled WGS sequence"/>
</dbReference>
<sequence>MRVLLDFFNALATSFLACRGLPDLFEDTTPSVIEFKTFQFIPEEKVVKVISYTYPDRAEVVADFYMDFSASEDVLDVVIFYHEDLNFRGGFVSKRINEAEIVCRFYGVDYNSSQDDLFCKQNGVYQMLGQDFLFIPEDSNASAYLYSYNHAPINKGRQLGIQQPLAVDNEHSTLIFKHKNHDCRELKFDEEWVYEQCKSRPITVESNGKSAWISMAYIKRVSPCNLHDGVLVKDTYVRFVFSEDLKTEKNNIIIIVLASTAGILLLILILAAGLFLGKIRKDKKSERLRTAPTKTTFVEENSTNQTEMNSTNQTESYNKSTGQNSSSNTSRKKEKESKVSRSGRNNTKSSNTQNTPKKMINQELPPNKPVNSKNVKDASKKSMAKKKKAGSKSRSTTLKPLKKNKKASNSSKHDSVPTALPTSNDYITPRKEQLSKEYQEMEAPTKESARMSTKMMSKNDGKADEFVSMSLPKHRKKKESAKMDAMPSTSAKTKPKNFE</sequence>
<evidence type="ECO:0000313" key="3">
    <source>
        <dbReference type="EMBL" id="CAD5216966.1"/>
    </source>
</evidence>
<dbReference type="PROSITE" id="PS51257">
    <property type="entry name" value="PROKAR_LIPOPROTEIN"/>
    <property type="match status" value="1"/>
</dbReference>
<feature type="compositionally biased region" description="Polar residues" evidence="1">
    <location>
        <begin position="343"/>
        <end position="356"/>
    </location>
</feature>
<accession>A0A1I7SDW5</accession>
<organism evidence="5 7">
    <name type="scientific">Bursaphelenchus xylophilus</name>
    <name type="common">Pinewood nematode worm</name>
    <name type="synonym">Aphelenchoides xylophilus</name>
    <dbReference type="NCBI Taxonomy" id="6326"/>
    <lineage>
        <taxon>Eukaryota</taxon>
        <taxon>Metazoa</taxon>
        <taxon>Ecdysozoa</taxon>
        <taxon>Nematoda</taxon>
        <taxon>Chromadorea</taxon>
        <taxon>Rhabditida</taxon>
        <taxon>Tylenchina</taxon>
        <taxon>Tylenchomorpha</taxon>
        <taxon>Aphelenchoidea</taxon>
        <taxon>Aphelenchoididae</taxon>
        <taxon>Bursaphelenchus</taxon>
    </lineage>
</organism>
<feature type="region of interest" description="Disordered" evidence="1">
    <location>
        <begin position="285"/>
        <end position="499"/>
    </location>
</feature>
<keyword evidence="2" id="KW-0472">Membrane</keyword>